<evidence type="ECO:0000256" key="1">
    <source>
        <dbReference type="SAM" id="Phobius"/>
    </source>
</evidence>
<sequence>MPQFAPIFTLLLFVYVWMIFLYLFSVLWWISKSGYSLK</sequence>
<keyword evidence="1" id="KW-0812">Transmembrane</keyword>
<dbReference type="RefSeq" id="YP_010121803.1">
    <property type="nucleotide sequence ID" value="NC_056193.1"/>
</dbReference>
<protein>
    <submittedName>
        <fullName evidence="2">ATP synthase F0 subunit 8</fullName>
    </submittedName>
</protein>
<name>A0A889QIB9_9BIVA</name>
<feature type="transmembrane region" description="Helical" evidence="1">
    <location>
        <begin position="6"/>
        <end position="30"/>
    </location>
</feature>
<dbReference type="AlphaFoldDB" id="A0A889QIB9"/>
<evidence type="ECO:0000313" key="3">
    <source>
        <dbReference type="EMBL" id="QWM94242.1"/>
    </source>
</evidence>
<keyword evidence="2" id="KW-0496">Mitochondrion</keyword>
<dbReference type="CTD" id="4509"/>
<dbReference type="GeneID" id="65324633"/>
<proteinExistence type="predicted"/>
<keyword evidence="1" id="KW-0472">Membrane</keyword>
<reference evidence="3" key="2">
    <citation type="journal article" date="2021" name="Mitochondrial DNA Part B Resour">
        <title>The complete mitogenome of Callista chinensis (Bivalvia: Veneridae).</title>
        <authorList>
            <person name="Li B."/>
            <person name="Luo S."/>
        </authorList>
    </citation>
    <scope>NUCLEOTIDE SEQUENCE</scope>
</reference>
<keyword evidence="1" id="KW-1133">Transmembrane helix</keyword>
<geneLocation type="mitochondrion" evidence="2"/>
<organism evidence="2">
    <name type="scientific">Callista chinensis</name>
    <dbReference type="NCBI Taxonomy" id="990943"/>
    <lineage>
        <taxon>Eukaryota</taxon>
        <taxon>Metazoa</taxon>
        <taxon>Spiralia</taxon>
        <taxon>Lophotrochozoa</taxon>
        <taxon>Mollusca</taxon>
        <taxon>Bivalvia</taxon>
        <taxon>Autobranchia</taxon>
        <taxon>Heteroconchia</taxon>
        <taxon>Euheterodonta</taxon>
        <taxon>Imparidentia</taxon>
        <taxon>Neoheterodontei</taxon>
        <taxon>Venerida</taxon>
        <taxon>Veneroidea</taxon>
        <taxon>Veneridae</taxon>
        <taxon>Callista</taxon>
    </lineage>
</organism>
<reference evidence="2" key="1">
    <citation type="submission" date="2020-07" db="EMBL/GenBank/DDBJ databases">
        <title>The complete mitogenome of Callista chinensis (Bivalvia:Veneridae).</title>
        <authorList>
            <person name="Li B."/>
            <person name="Luo S."/>
        </authorList>
    </citation>
    <scope>NUCLEOTIDE SEQUENCE</scope>
</reference>
<dbReference type="EMBL" id="MW118678">
    <property type="protein sequence ID" value="QWM94242.1"/>
    <property type="molecule type" value="Genomic_DNA"/>
</dbReference>
<accession>A0A889QIB9</accession>
<gene>
    <name evidence="2" type="primary">ATP8</name>
    <name evidence="3" type="synonym">atp8</name>
</gene>
<dbReference type="EMBL" id="MT742541">
    <property type="protein sequence ID" value="QRE83923.1"/>
    <property type="molecule type" value="Genomic_DNA"/>
</dbReference>
<evidence type="ECO:0000313" key="2">
    <source>
        <dbReference type="EMBL" id="QRE83923.1"/>
    </source>
</evidence>